<dbReference type="InterPro" id="IPR014325">
    <property type="entry name" value="RNA_pol_sigma-E_actinobac"/>
</dbReference>
<evidence type="ECO:0000313" key="7">
    <source>
        <dbReference type="EMBL" id="KAB2344806.1"/>
    </source>
</evidence>
<comment type="caution">
    <text evidence="7">The sequence shown here is derived from an EMBL/GenBank/DDBJ whole genome shotgun (WGS) entry which is preliminary data.</text>
</comment>
<dbReference type="SUPFAM" id="SSF88659">
    <property type="entry name" value="Sigma3 and sigma4 domains of RNA polymerase sigma factors"/>
    <property type="match status" value="1"/>
</dbReference>
<organism evidence="7 8">
    <name type="scientific">Actinomadura rudentiformis</name>
    <dbReference type="NCBI Taxonomy" id="359158"/>
    <lineage>
        <taxon>Bacteria</taxon>
        <taxon>Bacillati</taxon>
        <taxon>Actinomycetota</taxon>
        <taxon>Actinomycetes</taxon>
        <taxon>Streptosporangiales</taxon>
        <taxon>Thermomonosporaceae</taxon>
        <taxon>Actinomadura</taxon>
    </lineage>
</organism>
<dbReference type="CDD" id="cd06171">
    <property type="entry name" value="Sigma70_r4"/>
    <property type="match status" value="1"/>
</dbReference>
<evidence type="ECO:0000256" key="2">
    <source>
        <dbReference type="ARBA" id="ARBA00023015"/>
    </source>
</evidence>
<feature type="domain" description="HTH luxR-type" evidence="6">
    <location>
        <begin position="109"/>
        <end position="165"/>
    </location>
</feature>
<comment type="similarity">
    <text evidence="1">Belongs to the sigma-70 factor family. ECF subfamily.</text>
</comment>
<sequence>MNTTRHEEFREYVAARGPALLRHAMQLTSDRAEAEDLLQAALAKTYLAWDRINDRAAVDGYVRRAMANTQISWWRRRKLEIYPTDELPDQPIDDHTRRSELHDALSRALDRLPARQRLAVMLRYYEDMPESEIAEVLGVSVGTVKSTVSRAMAKLRDDTGLGRDFPGIPPQRP</sequence>
<keyword evidence="2" id="KW-0805">Transcription regulation</keyword>
<dbReference type="GO" id="GO:0006352">
    <property type="term" value="P:DNA-templated transcription initiation"/>
    <property type="evidence" value="ECO:0007669"/>
    <property type="project" value="InterPro"/>
</dbReference>
<dbReference type="PANTHER" id="PTHR43133:SF50">
    <property type="entry name" value="ECF RNA POLYMERASE SIGMA FACTOR SIGM"/>
    <property type="match status" value="1"/>
</dbReference>
<dbReference type="InterPro" id="IPR013249">
    <property type="entry name" value="RNA_pol_sigma70_r4_t2"/>
</dbReference>
<evidence type="ECO:0000259" key="6">
    <source>
        <dbReference type="SMART" id="SM00421"/>
    </source>
</evidence>
<evidence type="ECO:0000256" key="3">
    <source>
        <dbReference type="ARBA" id="ARBA00023082"/>
    </source>
</evidence>
<dbReference type="InterPro" id="IPR036388">
    <property type="entry name" value="WH-like_DNA-bd_sf"/>
</dbReference>
<evidence type="ECO:0000256" key="4">
    <source>
        <dbReference type="ARBA" id="ARBA00023125"/>
    </source>
</evidence>
<dbReference type="InterPro" id="IPR000792">
    <property type="entry name" value="Tscrpt_reg_LuxR_C"/>
</dbReference>
<protein>
    <submittedName>
        <fullName evidence="7">SigE family RNA polymerase sigma factor</fullName>
    </submittedName>
</protein>
<dbReference type="OrthoDB" id="2046835at2"/>
<dbReference type="RefSeq" id="WP_151565174.1">
    <property type="nucleotide sequence ID" value="NZ_WBMT01000015.1"/>
</dbReference>
<dbReference type="GO" id="GO:0003677">
    <property type="term" value="F:DNA binding"/>
    <property type="evidence" value="ECO:0007669"/>
    <property type="project" value="UniProtKB-KW"/>
</dbReference>
<gene>
    <name evidence="7" type="ORF">F8566_29865</name>
</gene>
<dbReference type="Gene3D" id="1.10.1740.10">
    <property type="match status" value="1"/>
</dbReference>
<keyword evidence="3" id="KW-0731">Sigma factor</keyword>
<dbReference type="InterPro" id="IPR014284">
    <property type="entry name" value="RNA_pol_sigma-70_dom"/>
</dbReference>
<evidence type="ECO:0000256" key="5">
    <source>
        <dbReference type="ARBA" id="ARBA00023163"/>
    </source>
</evidence>
<dbReference type="Gene3D" id="1.10.10.10">
    <property type="entry name" value="Winged helix-like DNA-binding domain superfamily/Winged helix DNA-binding domain"/>
    <property type="match status" value="1"/>
</dbReference>
<dbReference type="Proteomes" id="UP000468735">
    <property type="component" value="Unassembled WGS sequence"/>
</dbReference>
<keyword evidence="5" id="KW-0804">Transcription</keyword>
<dbReference type="Pfam" id="PF04542">
    <property type="entry name" value="Sigma70_r2"/>
    <property type="match status" value="1"/>
</dbReference>
<dbReference type="Pfam" id="PF08281">
    <property type="entry name" value="Sigma70_r4_2"/>
    <property type="match status" value="1"/>
</dbReference>
<dbReference type="InterPro" id="IPR007627">
    <property type="entry name" value="RNA_pol_sigma70_r2"/>
</dbReference>
<name>A0A6H9YVM2_9ACTN</name>
<dbReference type="SUPFAM" id="SSF88946">
    <property type="entry name" value="Sigma2 domain of RNA polymerase sigma factors"/>
    <property type="match status" value="1"/>
</dbReference>
<dbReference type="InterPro" id="IPR013324">
    <property type="entry name" value="RNA_pol_sigma_r3/r4-like"/>
</dbReference>
<dbReference type="NCBIfam" id="TIGR02937">
    <property type="entry name" value="sigma70-ECF"/>
    <property type="match status" value="1"/>
</dbReference>
<dbReference type="GO" id="GO:0016987">
    <property type="term" value="F:sigma factor activity"/>
    <property type="evidence" value="ECO:0007669"/>
    <property type="project" value="UniProtKB-KW"/>
</dbReference>
<proteinExistence type="inferred from homology"/>
<keyword evidence="8" id="KW-1185">Reference proteome</keyword>
<accession>A0A6H9YVM2</accession>
<dbReference type="InterPro" id="IPR013325">
    <property type="entry name" value="RNA_pol_sigma_r2"/>
</dbReference>
<evidence type="ECO:0000256" key="1">
    <source>
        <dbReference type="ARBA" id="ARBA00010641"/>
    </source>
</evidence>
<evidence type="ECO:0000313" key="8">
    <source>
        <dbReference type="Proteomes" id="UP000468735"/>
    </source>
</evidence>
<dbReference type="InterPro" id="IPR039425">
    <property type="entry name" value="RNA_pol_sigma-70-like"/>
</dbReference>
<dbReference type="PANTHER" id="PTHR43133">
    <property type="entry name" value="RNA POLYMERASE ECF-TYPE SIGMA FACTO"/>
    <property type="match status" value="1"/>
</dbReference>
<dbReference type="EMBL" id="WBMT01000015">
    <property type="protein sequence ID" value="KAB2344806.1"/>
    <property type="molecule type" value="Genomic_DNA"/>
</dbReference>
<dbReference type="AlphaFoldDB" id="A0A6H9YVM2"/>
<dbReference type="SMART" id="SM00421">
    <property type="entry name" value="HTH_LUXR"/>
    <property type="match status" value="1"/>
</dbReference>
<dbReference type="NCBIfam" id="TIGR02983">
    <property type="entry name" value="SigE-fam_strep"/>
    <property type="match status" value="1"/>
</dbReference>
<keyword evidence="4" id="KW-0238">DNA-binding</keyword>
<reference evidence="7 8" key="1">
    <citation type="submission" date="2019-09" db="EMBL/GenBank/DDBJ databases">
        <title>Actinomadura physcomitrii sp. nov., a novel actinomycete isolated from moss [Physcomitrium sphaericum (Ludw) Fuernr].</title>
        <authorList>
            <person name="Zhuang X."/>
            <person name="Liu C."/>
        </authorList>
    </citation>
    <scope>NUCLEOTIDE SEQUENCE [LARGE SCALE GENOMIC DNA]</scope>
    <source>
        <strain evidence="7 8">HMC1</strain>
    </source>
</reference>